<proteinExistence type="inferred from homology"/>
<dbReference type="InterPro" id="IPR036291">
    <property type="entry name" value="NAD(P)-bd_dom_sf"/>
</dbReference>
<evidence type="ECO:0000256" key="2">
    <source>
        <dbReference type="ARBA" id="ARBA00023002"/>
    </source>
</evidence>
<dbReference type="Pfam" id="PF03446">
    <property type="entry name" value="NAD_binding_2"/>
    <property type="match status" value="1"/>
</dbReference>
<dbReference type="SUPFAM" id="SSF51735">
    <property type="entry name" value="NAD(P)-binding Rossmann-fold domains"/>
    <property type="match status" value="1"/>
</dbReference>
<dbReference type="Proteomes" id="UP001064971">
    <property type="component" value="Plasmid pDAETH-2"/>
</dbReference>
<evidence type="ECO:0000313" key="7">
    <source>
        <dbReference type="Proteomes" id="UP001064971"/>
    </source>
</evidence>
<dbReference type="Gene3D" id="3.40.50.720">
    <property type="entry name" value="NAD(P)-binding Rossmann-like Domain"/>
    <property type="match status" value="1"/>
</dbReference>
<evidence type="ECO:0000259" key="4">
    <source>
        <dbReference type="Pfam" id="PF03446"/>
    </source>
</evidence>
<keyword evidence="2" id="KW-0560">Oxidoreductase</keyword>
<dbReference type="PIRSF" id="PIRSF000103">
    <property type="entry name" value="HIBADH"/>
    <property type="match status" value="1"/>
</dbReference>
<geneLocation type="plasmid" evidence="6 7">
    <name>pDAETH-2</name>
</geneLocation>
<dbReference type="InterPro" id="IPR029154">
    <property type="entry name" value="HIBADH-like_NADP-bd"/>
</dbReference>
<protein>
    <submittedName>
        <fullName evidence="6">2-hydroxy-3-oxopropionate reductase</fullName>
    </submittedName>
</protein>
<evidence type="ECO:0000313" key="6">
    <source>
        <dbReference type="EMBL" id="BDP44404.1"/>
    </source>
</evidence>
<dbReference type="RefSeq" id="WP_264778244.1">
    <property type="nucleotide sequence ID" value="NZ_AP026562.1"/>
</dbReference>
<keyword evidence="7" id="KW-1185">Reference proteome</keyword>
<dbReference type="Gene3D" id="1.10.1040.10">
    <property type="entry name" value="N-(1-d-carboxylethyl)-l-norvaline Dehydrogenase, domain 2"/>
    <property type="match status" value="1"/>
</dbReference>
<dbReference type="InterPro" id="IPR013328">
    <property type="entry name" value="6PGD_dom2"/>
</dbReference>
<dbReference type="InterPro" id="IPR002204">
    <property type="entry name" value="3-OH-isobutyrate_DH-rel_CS"/>
</dbReference>
<reference evidence="6" key="1">
    <citation type="submission" date="2022-07" db="EMBL/GenBank/DDBJ databases">
        <title>Complete Genome Sequence of the Radioresistant Bacterium Deinococcus aetherius ST0316, Isolated from the Air Dust collected in Lower Stratosphere above Japan.</title>
        <authorList>
            <person name="Satoh K."/>
            <person name="Hagiwara K."/>
            <person name="Katsumata K."/>
            <person name="Kubo A."/>
            <person name="Yokobori S."/>
            <person name="Yamagishi A."/>
            <person name="Oono Y."/>
            <person name="Narumi I."/>
        </authorList>
    </citation>
    <scope>NUCLEOTIDE SEQUENCE</scope>
    <source>
        <strain evidence="6">ST0316</strain>
        <plasmid evidence="6">pDAETH-2</plasmid>
    </source>
</reference>
<dbReference type="SUPFAM" id="SSF48179">
    <property type="entry name" value="6-phosphogluconate dehydrogenase C-terminal domain-like"/>
    <property type="match status" value="1"/>
</dbReference>
<feature type="domain" description="3-hydroxyisobutyrate dehydrogenase-like NAD-binding" evidence="5">
    <location>
        <begin position="169"/>
        <end position="288"/>
    </location>
</feature>
<dbReference type="InterPro" id="IPR008927">
    <property type="entry name" value="6-PGluconate_DH-like_C_sf"/>
</dbReference>
<dbReference type="NCBIfam" id="TIGR01505">
    <property type="entry name" value="tartro_sem_red"/>
    <property type="match status" value="1"/>
</dbReference>
<accession>A0ABM8AKQ9</accession>
<dbReference type="PROSITE" id="PS00895">
    <property type="entry name" value="3_HYDROXYISOBUT_DH"/>
    <property type="match status" value="1"/>
</dbReference>
<name>A0ABM8AKQ9_9DEIO</name>
<keyword evidence="6" id="KW-0614">Plasmid</keyword>
<sequence>MTDGKERIGFIGLGIMGLPMARNLIRAGYSLTVNNRGPEPEQQLAAEGAQVARTAREVAEQSDIVITMLPDSPQVEEVVLGENGVVEGLASGGLYIDMSSIAPSTARKVAEALKAKGADSLDAPVSGGQVGAEGATLSIMVGGSEEGFARARPVFEAVGKNIVHIGGPGAGQVTKICNQIVVALTIQAVAEAMTLARKSGVDASRVREALLGGFAQSRILDLHGQRILDGNFKPGFRIHLHRKDLRLALEAGREQAVPLPATAGVAELMNSMIAQGMGDLDHSGLAALYGQLAGLD</sequence>
<dbReference type="Pfam" id="PF14833">
    <property type="entry name" value="NAD_binding_11"/>
    <property type="match status" value="1"/>
</dbReference>
<comment type="similarity">
    <text evidence="1">Belongs to the HIBADH-related family.</text>
</comment>
<dbReference type="InterPro" id="IPR006398">
    <property type="entry name" value="Tartro_sem_red"/>
</dbReference>
<feature type="domain" description="6-phosphogluconate dehydrogenase NADP-binding" evidence="4">
    <location>
        <begin position="7"/>
        <end position="166"/>
    </location>
</feature>
<dbReference type="InterPro" id="IPR006115">
    <property type="entry name" value="6PGDH_NADP-bd"/>
</dbReference>
<dbReference type="InterPro" id="IPR015815">
    <property type="entry name" value="HIBADH-related"/>
</dbReference>
<dbReference type="EMBL" id="AP026562">
    <property type="protein sequence ID" value="BDP44404.1"/>
    <property type="molecule type" value="Genomic_DNA"/>
</dbReference>
<evidence type="ECO:0000259" key="5">
    <source>
        <dbReference type="Pfam" id="PF14833"/>
    </source>
</evidence>
<gene>
    <name evidence="6" type="ORF">DAETH_43730</name>
</gene>
<dbReference type="PANTHER" id="PTHR43060:SF15">
    <property type="entry name" value="3-HYDROXYISOBUTYRATE DEHYDROGENASE-LIKE 1, MITOCHONDRIAL-RELATED"/>
    <property type="match status" value="1"/>
</dbReference>
<evidence type="ECO:0000256" key="1">
    <source>
        <dbReference type="ARBA" id="ARBA00009080"/>
    </source>
</evidence>
<organism evidence="6 7">
    <name type="scientific">Deinococcus aetherius</name>
    <dbReference type="NCBI Taxonomy" id="200252"/>
    <lineage>
        <taxon>Bacteria</taxon>
        <taxon>Thermotogati</taxon>
        <taxon>Deinococcota</taxon>
        <taxon>Deinococci</taxon>
        <taxon>Deinococcales</taxon>
        <taxon>Deinococcaceae</taxon>
        <taxon>Deinococcus</taxon>
    </lineage>
</organism>
<evidence type="ECO:0000256" key="3">
    <source>
        <dbReference type="ARBA" id="ARBA00023027"/>
    </source>
</evidence>
<keyword evidence="3" id="KW-0520">NAD</keyword>
<dbReference type="PANTHER" id="PTHR43060">
    <property type="entry name" value="3-HYDROXYISOBUTYRATE DEHYDROGENASE-LIKE 1, MITOCHONDRIAL-RELATED"/>
    <property type="match status" value="1"/>
</dbReference>